<dbReference type="GO" id="GO:0006508">
    <property type="term" value="P:proteolysis"/>
    <property type="evidence" value="ECO:0007669"/>
    <property type="project" value="UniProtKB-KW"/>
</dbReference>
<dbReference type="PANTHER" id="PTHR43399">
    <property type="entry name" value="SUBTILISIN-RELATED"/>
    <property type="match status" value="1"/>
</dbReference>
<evidence type="ECO:0000256" key="4">
    <source>
        <dbReference type="ARBA" id="ARBA00022825"/>
    </source>
</evidence>
<feature type="active site" description="Charge relay system" evidence="5">
    <location>
        <position position="247"/>
    </location>
</feature>
<protein>
    <submittedName>
        <fullName evidence="9">Peptidase S8</fullName>
    </submittedName>
</protein>
<organism evidence="9 10">
    <name type="scientific">Roseibium polysiphoniae</name>
    <dbReference type="NCBI Taxonomy" id="2571221"/>
    <lineage>
        <taxon>Bacteria</taxon>
        <taxon>Pseudomonadati</taxon>
        <taxon>Pseudomonadota</taxon>
        <taxon>Alphaproteobacteria</taxon>
        <taxon>Hyphomicrobiales</taxon>
        <taxon>Stappiaceae</taxon>
        <taxon>Roseibium</taxon>
    </lineage>
</organism>
<reference evidence="9" key="1">
    <citation type="submission" date="2018-08" db="EMBL/GenBank/DDBJ databases">
        <authorList>
            <person name="Jin W."/>
            <person name="Wang H."/>
            <person name="Yang Y."/>
            <person name="Li M."/>
            <person name="Liu J."/>
        </authorList>
    </citation>
    <scope>NUCLEOTIDE SEQUENCE</scope>
    <source>
        <strain evidence="9">AESS21</strain>
    </source>
</reference>
<evidence type="ECO:0000256" key="5">
    <source>
        <dbReference type="PROSITE-ProRule" id="PRU01240"/>
    </source>
</evidence>
<comment type="caution">
    <text evidence="9">The sequence shown here is derived from an EMBL/GenBank/DDBJ whole genome shotgun (WGS) entry which is preliminary data.</text>
</comment>
<dbReference type="SUPFAM" id="SSF52743">
    <property type="entry name" value="Subtilisin-like"/>
    <property type="match status" value="1"/>
</dbReference>
<name>A0A944CBG0_9HYPH</name>
<dbReference type="Gene3D" id="3.40.50.200">
    <property type="entry name" value="Peptidase S8/S53 domain"/>
    <property type="match status" value="1"/>
</dbReference>
<dbReference type="Pfam" id="PF00082">
    <property type="entry name" value="Peptidase_S8"/>
    <property type="match status" value="1"/>
</dbReference>
<dbReference type="Pfam" id="PF18047">
    <property type="entry name" value="PatG_D"/>
    <property type="match status" value="1"/>
</dbReference>
<feature type="active site" description="Charge relay system" evidence="5">
    <location>
        <position position="62"/>
    </location>
</feature>
<feature type="active site" description="Charge relay system" evidence="5">
    <location>
        <position position="88"/>
    </location>
</feature>
<dbReference type="EMBL" id="QTKU01000001">
    <property type="protein sequence ID" value="MBS8259332.1"/>
    <property type="molecule type" value="Genomic_DNA"/>
</dbReference>
<dbReference type="Pfam" id="PF18065">
    <property type="entry name" value="PatG_C"/>
    <property type="match status" value="1"/>
</dbReference>
<evidence type="ECO:0000313" key="10">
    <source>
        <dbReference type="Proteomes" id="UP000705379"/>
    </source>
</evidence>
<dbReference type="AlphaFoldDB" id="A0A944CBG0"/>
<dbReference type="InterPro" id="IPR036852">
    <property type="entry name" value="Peptidase_S8/S53_dom_sf"/>
</dbReference>
<dbReference type="InterPro" id="IPR000209">
    <property type="entry name" value="Peptidase_S8/S53_dom"/>
</dbReference>
<evidence type="ECO:0000259" key="6">
    <source>
        <dbReference type="Pfam" id="PF00082"/>
    </source>
</evidence>
<dbReference type="PROSITE" id="PS51892">
    <property type="entry name" value="SUBTILASE"/>
    <property type="match status" value="1"/>
</dbReference>
<dbReference type="InterPro" id="IPR015500">
    <property type="entry name" value="Peptidase_S8_subtilisin-rel"/>
</dbReference>
<proteinExistence type="inferred from homology"/>
<evidence type="ECO:0000256" key="1">
    <source>
        <dbReference type="ARBA" id="ARBA00011073"/>
    </source>
</evidence>
<evidence type="ECO:0000259" key="8">
    <source>
        <dbReference type="Pfam" id="PF18065"/>
    </source>
</evidence>
<gene>
    <name evidence="9" type="ORF">DYI23_03775</name>
</gene>
<evidence type="ECO:0000259" key="7">
    <source>
        <dbReference type="Pfam" id="PF18047"/>
    </source>
</evidence>
<dbReference type="InterPro" id="IPR040483">
    <property type="entry name" value="PatG_dom"/>
</dbReference>
<dbReference type="Proteomes" id="UP000705379">
    <property type="component" value="Unassembled WGS sequence"/>
</dbReference>
<sequence>MRPDGRNRQPKFSQIFFGPPPWPDITRFPEQDMYVLRDQFEALRAIQERAKFGEGIKIAVLDGNFDPDNPSLAGQKIDPVDGPDHTLHGTAVTSIILGKKSGIAPNASGIQIPVFREDAAGNLQGCSQLTLAQAIHAACAENAQIINISGANLSNTGHPTDELRDAVERCAENNIQIVAAVGNDGLSTDTVPASLSSVLAIGAHDIEGQPATFNNTGPRLIRKMLLGPGVDIRVQAEGGTAKISGSSFAAPMVSGLCALVRQSCPDIQQAELEALFSNSCVPCQLSHSGDDKPTAFRRLDLVLLHENLRPIWAEQVALQKNVLERIDLMSEIDTSVDAIAPEATSVEPAGLPEVIVPAAECTDVAPAQTQQPAAEFNASPAAPRTHAQIRDSAPENFVHAQPNTVRPQHAGSNIMADKKVFAIGTIGYDFTNETNRDYFQQAMHSLGEQHPHLKPMIPENEIAMARFLTFRDADGSTPFLDSATALEWTLKIDGIPIYVIRPQNQFAVQQFGRMIEFLINQTGLNLSKVATPETKTADLMAEQCDQDQKPSEDKIDRVSIAGNIVGETRLYNGHTVAVVSPILRGMFSWTPHELAKAVLKPSAKQEEIDRLRNFLERIYYELRNRGAEPQHRAMNFAATNAHVAGEIFQDAFNKKLELNAMNVQRSPVSRPGTDCWDIICEFFNPFKRDEEARMIYRYTVDVTGLMPVTFGPLRSWRAY</sequence>
<dbReference type="PRINTS" id="PR00723">
    <property type="entry name" value="SUBTILISIN"/>
</dbReference>
<evidence type="ECO:0000256" key="2">
    <source>
        <dbReference type="ARBA" id="ARBA00022670"/>
    </source>
</evidence>
<feature type="domain" description="Peptidase S8/S53" evidence="6">
    <location>
        <begin position="53"/>
        <end position="280"/>
    </location>
</feature>
<reference evidence="9" key="2">
    <citation type="journal article" date="2021" name="Microorganisms">
        <title>Bacterial Dimethylsulfoniopropionate Biosynthesis in the East China Sea.</title>
        <authorList>
            <person name="Liu J."/>
            <person name="Zhang Y."/>
            <person name="Liu J."/>
            <person name="Zhong H."/>
            <person name="Williams B.T."/>
            <person name="Zheng Y."/>
            <person name="Curson A.R.J."/>
            <person name="Sun C."/>
            <person name="Sun H."/>
            <person name="Song D."/>
            <person name="Wagner Mackenzie B."/>
            <person name="Bermejo Martinez A."/>
            <person name="Todd J.D."/>
            <person name="Zhang X.H."/>
        </authorList>
    </citation>
    <scope>NUCLEOTIDE SEQUENCE</scope>
    <source>
        <strain evidence="9">AESS21</strain>
    </source>
</reference>
<evidence type="ECO:0000256" key="3">
    <source>
        <dbReference type="ARBA" id="ARBA00022801"/>
    </source>
</evidence>
<comment type="similarity">
    <text evidence="1 5">Belongs to the peptidase S8 family.</text>
</comment>
<keyword evidence="4 5" id="KW-0720">Serine protease</keyword>
<evidence type="ECO:0000313" key="9">
    <source>
        <dbReference type="EMBL" id="MBS8259332.1"/>
    </source>
</evidence>
<keyword evidence="2 5" id="KW-0645">Protease</keyword>
<keyword evidence="3 5" id="KW-0378">Hydrolase</keyword>
<accession>A0A944CBG0</accession>
<dbReference type="PANTHER" id="PTHR43399:SF4">
    <property type="entry name" value="CELL WALL-ASSOCIATED PROTEASE"/>
    <property type="match status" value="1"/>
</dbReference>
<feature type="domain" description="PatG C-terminal" evidence="8">
    <location>
        <begin position="608"/>
        <end position="716"/>
    </location>
</feature>
<dbReference type="InterPro" id="IPR040636">
    <property type="entry name" value="PatG_C"/>
</dbReference>
<dbReference type="GO" id="GO:0004252">
    <property type="term" value="F:serine-type endopeptidase activity"/>
    <property type="evidence" value="ECO:0007669"/>
    <property type="project" value="UniProtKB-UniRule"/>
</dbReference>
<feature type="domain" description="PatG" evidence="7">
    <location>
        <begin position="419"/>
        <end position="566"/>
    </location>
</feature>
<dbReference type="InterPro" id="IPR051048">
    <property type="entry name" value="Peptidase_S8/S53_subtilisin"/>
</dbReference>